<keyword evidence="3" id="KW-0238">DNA-binding</keyword>
<dbReference type="InterPro" id="IPR051127">
    <property type="entry name" value="Fungal_SecMet_Regulators"/>
</dbReference>
<dbReference type="PANTHER" id="PTHR47424:SF12">
    <property type="entry name" value="TRANSCRIPTION FACTOR ASQA"/>
    <property type="match status" value="1"/>
</dbReference>
<dbReference type="Pfam" id="PF04082">
    <property type="entry name" value="Fungal_trans"/>
    <property type="match status" value="1"/>
</dbReference>
<evidence type="ECO:0000259" key="7">
    <source>
        <dbReference type="PROSITE" id="PS50048"/>
    </source>
</evidence>
<evidence type="ECO:0000256" key="3">
    <source>
        <dbReference type="ARBA" id="ARBA00023125"/>
    </source>
</evidence>
<dbReference type="CDD" id="cd00067">
    <property type="entry name" value="GAL4"/>
    <property type="match status" value="1"/>
</dbReference>
<dbReference type="SUPFAM" id="SSF57701">
    <property type="entry name" value="Zn2/Cys6 DNA-binding domain"/>
    <property type="match status" value="1"/>
</dbReference>
<evidence type="ECO:0000313" key="8">
    <source>
        <dbReference type="EMBL" id="KAJ5362913.1"/>
    </source>
</evidence>
<keyword evidence="9" id="KW-1185">Reference proteome</keyword>
<dbReference type="SMART" id="SM00906">
    <property type="entry name" value="Fungal_trans"/>
    <property type="match status" value="1"/>
</dbReference>
<dbReference type="InterPro" id="IPR036864">
    <property type="entry name" value="Zn2-C6_fun-type_DNA-bd_sf"/>
</dbReference>
<feature type="compositionally biased region" description="Polar residues" evidence="6">
    <location>
        <begin position="666"/>
        <end position="679"/>
    </location>
</feature>
<dbReference type="GO" id="GO:0005634">
    <property type="term" value="C:nucleus"/>
    <property type="evidence" value="ECO:0007669"/>
    <property type="project" value="TreeGrafter"/>
</dbReference>
<name>A0A9W9RMF6_PENBR</name>
<proteinExistence type="predicted"/>
<dbReference type="CDD" id="cd12148">
    <property type="entry name" value="fungal_TF_MHR"/>
    <property type="match status" value="1"/>
</dbReference>
<feature type="compositionally biased region" description="Polar residues" evidence="6">
    <location>
        <begin position="106"/>
        <end position="118"/>
    </location>
</feature>
<feature type="compositionally biased region" description="Basic and acidic residues" evidence="6">
    <location>
        <begin position="94"/>
        <end position="105"/>
    </location>
</feature>
<feature type="compositionally biased region" description="Polar residues" evidence="6">
    <location>
        <begin position="697"/>
        <end position="718"/>
    </location>
</feature>
<keyword evidence="2" id="KW-0805">Transcription regulation</keyword>
<dbReference type="GO" id="GO:0006351">
    <property type="term" value="P:DNA-templated transcription"/>
    <property type="evidence" value="ECO:0007669"/>
    <property type="project" value="InterPro"/>
</dbReference>
<feature type="domain" description="Zn(2)-C6 fungal-type" evidence="7">
    <location>
        <begin position="31"/>
        <end position="60"/>
    </location>
</feature>
<protein>
    <recommendedName>
        <fullName evidence="7">Zn(2)-C6 fungal-type domain-containing protein</fullName>
    </recommendedName>
</protein>
<feature type="region of interest" description="Disordered" evidence="6">
    <location>
        <begin position="94"/>
        <end position="118"/>
    </location>
</feature>
<feature type="region of interest" description="Disordered" evidence="6">
    <location>
        <begin position="1"/>
        <end position="28"/>
    </location>
</feature>
<dbReference type="PANTHER" id="PTHR47424">
    <property type="entry name" value="REGULATORY PROTEIN GAL4"/>
    <property type="match status" value="1"/>
</dbReference>
<keyword evidence="4" id="KW-0804">Transcription</keyword>
<dbReference type="InterPro" id="IPR007219">
    <property type="entry name" value="XnlR_reg_dom"/>
</dbReference>
<dbReference type="PROSITE" id="PS00463">
    <property type="entry name" value="ZN2_CY6_FUNGAL_1"/>
    <property type="match status" value="1"/>
</dbReference>
<feature type="region of interest" description="Disordered" evidence="6">
    <location>
        <begin position="766"/>
        <end position="785"/>
    </location>
</feature>
<feature type="compositionally biased region" description="Low complexity" evidence="6">
    <location>
        <begin position="680"/>
        <end position="695"/>
    </location>
</feature>
<dbReference type="GO" id="GO:0000435">
    <property type="term" value="P:positive regulation of transcription from RNA polymerase II promoter by galactose"/>
    <property type="evidence" value="ECO:0007669"/>
    <property type="project" value="TreeGrafter"/>
</dbReference>
<dbReference type="GO" id="GO:0000978">
    <property type="term" value="F:RNA polymerase II cis-regulatory region sequence-specific DNA binding"/>
    <property type="evidence" value="ECO:0007669"/>
    <property type="project" value="TreeGrafter"/>
</dbReference>
<dbReference type="Pfam" id="PF00172">
    <property type="entry name" value="Zn_clus"/>
    <property type="match status" value="1"/>
</dbReference>
<dbReference type="GO" id="GO:0000981">
    <property type="term" value="F:DNA-binding transcription factor activity, RNA polymerase II-specific"/>
    <property type="evidence" value="ECO:0007669"/>
    <property type="project" value="InterPro"/>
</dbReference>
<dbReference type="EMBL" id="JAPZBR010000002">
    <property type="protein sequence ID" value="KAJ5362913.1"/>
    <property type="molecule type" value="Genomic_DNA"/>
</dbReference>
<dbReference type="InterPro" id="IPR001138">
    <property type="entry name" value="Zn2Cys6_DnaBD"/>
</dbReference>
<feature type="compositionally biased region" description="Polar residues" evidence="6">
    <location>
        <begin position="1"/>
        <end position="13"/>
    </location>
</feature>
<evidence type="ECO:0000256" key="5">
    <source>
        <dbReference type="ARBA" id="ARBA00023242"/>
    </source>
</evidence>
<dbReference type="PROSITE" id="PS50048">
    <property type="entry name" value="ZN2_CY6_FUNGAL_2"/>
    <property type="match status" value="1"/>
</dbReference>
<sequence length="785" mass="88107">MFSTFSANLNSTDRPPEQPAPRPKRSQVGRACDWCRLNRIKCDDKQPCQNCRNHGGYCSNNKKFEAQSLPAANREIHRLRNRLKDFQEQLDKLNDEAKRNPRDAKNPSQSYDTLTSPAIIATSTELPNAPRKTWDGHQNMGSQTGRVIHYGPQSSPYLVIRLNRYMSESSNQLHLKSPLPVRISQIHRHSPTISQEQLSDETERPSLRLGLAEVEDLSREQEEHFLVLLWQGYHSMYPIVAEQEFREYYDSLWVPSNGQAPRSPSPLVDSLLAVCMHYGSSFMVDDDDMASEADSQANHFTTAAHAFYRRSQRALMETLEHPSIMSLQSQIYCIIYLNNIVNLDTAHVLLGMAIRIAQMLRLHLRPVGPVPKATQELHSRIWWTLYQLDSQISMTLGRPPLINTDEISCAMPSDTGDAVQPSATVLVSPPEEEISWLTFHVEYIRLMAAARTVHATFGAYCAEILQTKDIEDIHEDPPTLEMIARSMTSFARPMYEWVQTVPRSLKNARKCSGDAFSTDRTPVNTNPASPLWLQRQRLLLEITYHHLQITLFRPFLRFPPRGATLTPLTDGHGITSLNHAVLVTNILSQVLSETDLLRGWAPAFQYQWDATICMLSFILANPVCPPTPAAKKLLPTAFRNLDTLGPSFAPIANTVQLAWEQFRSSSTPRGWSQLTPPSQSASESDMPPPSSMGSSVGIANTGFNPAQGMSATPQSNDLLSGLLSPNKMGSNMMLEAEFFNSSTVTPPIDLMDTSFNIPMDLSMGDTSQWKPNGMSLESWEDYGPQ</sequence>
<accession>A0A9W9RMF6</accession>
<dbReference type="AlphaFoldDB" id="A0A9W9RMF6"/>
<feature type="region of interest" description="Disordered" evidence="6">
    <location>
        <begin position="666"/>
        <end position="723"/>
    </location>
</feature>
<evidence type="ECO:0000256" key="1">
    <source>
        <dbReference type="ARBA" id="ARBA00022723"/>
    </source>
</evidence>
<comment type="caution">
    <text evidence="8">The sequence shown here is derived from an EMBL/GenBank/DDBJ whole genome shotgun (WGS) entry which is preliminary data.</text>
</comment>
<organism evidence="8 9">
    <name type="scientific">Penicillium brevicompactum</name>
    <dbReference type="NCBI Taxonomy" id="5074"/>
    <lineage>
        <taxon>Eukaryota</taxon>
        <taxon>Fungi</taxon>
        <taxon>Dikarya</taxon>
        <taxon>Ascomycota</taxon>
        <taxon>Pezizomycotina</taxon>
        <taxon>Eurotiomycetes</taxon>
        <taxon>Eurotiomycetidae</taxon>
        <taxon>Eurotiales</taxon>
        <taxon>Aspergillaceae</taxon>
        <taxon>Penicillium</taxon>
    </lineage>
</organism>
<keyword evidence="5" id="KW-0539">Nucleus</keyword>
<dbReference type="SMART" id="SM00066">
    <property type="entry name" value="GAL4"/>
    <property type="match status" value="1"/>
</dbReference>
<dbReference type="Gene3D" id="4.10.240.10">
    <property type="entry name" value="Zn(2)-C6 fungal-type DNA-binding domain"/>
    <property type="match status" value="1"/>
</dbReference>
<evidence type="ECO:0000256" key="6">
    <source>
        <dbReference type="SAM" id="MobiDB-lite"/>
    </source>
</evidence>
<keyword evidence="1" id="KW-0479">Metal-binding</keyword>
<reference evidence="8" key="1">
    <citation type="submission" date="2022-12" db="EMBL/GenBank/DDBJ databases">
        <authorList>
            <person name="Petersen C."/>
        </authorList>
    </citation>
    <scope>NUCLEOTIDE SEQUENCE</scope>
    <source>
        <strain evidence="8">IBT 35675</strain>
    </source>
</reference>
<evidence type="ECO:0000256" key="4">
    <source>
        <dbReference type="ARBA" id="ARBA00023163"/>
    </source>
</evidence>
<evidence type="ECO:0000256" key="2">
    <source>
        <dbReference type="ARBA" id="ARBA00023015"/>
    </source>
</evidence>
<gene>
    <name evidence="8" type="ORF">N7541_003757</name>
</gene>
<evidence type="ECO:0000313" key="9">
    <source>
        <dbReference type="Proteomes" id="UP001148299"/>
    </source>
</evidence>
<reference evidence="8" key="2">
    <citation type="journal article" date="2023" name="IMA Fungus">
        <title>Comparative genomic study of the Penicillium genus elucidates a diverse pangenome and 15 lateral gene transfer events.</title>
        <authorList>
            <person name="Petersen C."/>
            <person name="Sorensen T."/>
            <person name="Nielsen M.R."/>
            <person name="Sondergaard T.E."/>
            <person name="Sorensen J.L."/>
            <person name="Fitzpatrick D.A."/>
            <person name="Frisvad J.C."/>
            <person name="Nielsen K.L."/>
        </authorList>
    </citation>
    <scope>NUCLEOTIDE SEQUENCE</scope>
    <source>
        <strain evidence="8">IBT 35675</strain>
    </source>
</reference>
<dbReference type="GO" id="GO:0008270">
    <property type="term" value="F:zinc ion binding"/>
    <property type="evidence" value="ECO:0007669"/>
    <property type="project" value="InterPro"/>
</dbReference>
<dbReference type="Proteomes" id="UP001148299">
    <property type="component" value="Unassembled WGS sequence"/>
</dbReference>